<evidence type="ECO:0000313" key="2">
    <source>
        <dbReference type="Proteomes" id="UP000035213"/>
    </source>
</evidence>
<dbReference type="OrthoDB" id="1038500at2"/>
<dbReference type="Pfam" id="PF13595">
    <property type="entry name" value="DUF4138"/>
    <property type="match status" value="1"/>
</dbReference>
<dbReference type="EMBL" id="CP009928">
    <property type="protein sequence ID" value="AKK71324.1"/>
    <property type="molecule type" value="Genomic_DNA"/>
</dbReference>
<dbReference type="RefSeq" id="WP_053326717.1">
    <property type="nucleotide sequence ID" value="NZ_CP009928.1"/>
</dbReference>
<proteinExistence type="predicted"/>
<organism evidence="1 2">
    <name type="scientific">Chryseobacterium gallinarum</name>
    <dbReference type="NCBI Taxonomy" id="1324352"/>
    <lineage>
        <taxon>Bacteria</taxon>
        <taxon>Pseudomonadati</taxon>
        <taxon>Bacteroidota</taxon>
        <taxon>Flavobacteriia</taxon>
        <taxon>Flavobacteriales</taxon>
        <taxon>Weeksellaceae</taxon>
        <taxon>Chryseobacterium group</taxon>
        <taxon>Chryseobacterium</taxon>
    </lineage>
</organism>
<reference evidence="1 2" key="1">
    <citation type="submission" date="2014-11" db="EMBL/GenBank/DDBJ databases">
        <authorList>
            <person name="Park G.-S."/>
            <person name="Hong S.-J."/>
            <person name="Jung B.K."/>
            <person name="Khan A.R."/>
            <person name="Kwak Y."/>
            <person name="Shin J.-H."/>
        </authorList>
    </citation>
    <scope>NUCLEOTIDE SEQUENCE [LARGE SCALE GENOMIC DNA]</scope>
    <source>
        <strain evidence="1 2">DSM 27622</strain>
    </source>
</reference>
<dbReference type="PATRIC" id="fig|1324352.5.peg.118"/>
<name>A0A0G3LXG3_CHRGL</name>
<gene>
    <name evidence="1" type="ORF">OK18_00550</name>
</gene>
<protein>
    <submittedName>
        <fullName evidence="1">Conjugal transfer protein TrbN</fullName>
    </submittedName>
</protein>
<evidence type="ECO:0000313" key="1">
    <source>
        <dbReference type="EMBL" id="AKK71324.1"/>
    </source>
</evidence>
<accession>A0A0G3LXG3</accession>
<sequence length="294" mass="33480">MKLIQKFLAIVLLVGVFFKTFGQQSLEAGRVEPYRLEVTYNKTCHLIFPVAIRYVDLGSVYLIGEKAEDAPNVLRIKAAVRDFAEETNFSVITEDGHFYSFNVLYNNDPQILSYDLQKMKNDAGREAGKNVKFDELGFNPPSLTDEVLRTIYQQNKRFIRHIASKSYGIQLALRGLYSHNGKYYIHLQLKNSSNVPFAVDFCTYKVSDKQIAKRTVSQEKQLVPLRQYPGLEIISDHSVASSVVLLDQFTISDDQILRIEVFEKNGARSQVLDVENADLIAAKRVSDMKLMLNP</sequence>
<dbReference type="KEGG" id="cgn:OK18_00550"/>
<dbReference type="AlphaFoldDB" id="A0A0G3LXG3"/>
<dbReference type="NCBIfam" id="TIGR03780">
    <property type="entry name" value="Bac_Flav_CT_N"/>
    <property type="match status" value="1"/>
</dbReference>
<dbReference type="STRING" id="1324352.OK18_00550"/>
<dbReference type="Proteomes" id="UP000035213">
    <property type="component" value="Chromosome"/>
</dbReference>
<dbReference type="InterPro" id="IPR022298">
    <property type="entry name" value="Conjug_transposon_TraN"/>
</dbReference>